<feature type="domain" description="Uracil-DNA glycosylase-like" evidence="1">
    <location>
        <begin position="18"/>
        <end position="179"/>
    </location>
</feature>
<sequence length="186" mass="20945">MLSNQSLVIDYSASGLAPVSGSGPSVLILGSYPSEQSLQRQEYYGNPRNQFWKIMGMVFSFPFEYPELPYHERLNYLTREGIAIWDVVESCSRKRSSDSSICDVTPNDIRGFLREHPTIRCIALNGKTGAGHWFKRYFSDVGEPENKDTDFVILQLPSTSPAYAGMSLDDKAELWRGILPFCVSSK</sequence>
<dbReference type="EMBL" id="CP113361">
    <property type="protein sequence ID" value="WAI01069.1"/>
    <property type="molecule type" value="Genomic_DNA"/>
</dbReference>
<dbReference type="NCBIfam" id="TIGR04274">
    <property type="entry name" value="hypoxanDNAglyco"/>
    <property type="match status" value="1"/>
</dbReference>
<dbReference type="CDD" id="cd10032">
    <property type="entry name" value="UDG-F6_HDG"/>
    <property type="match status" value="1"/>
</dbReference>
<evidence type="ECO:0000313" key="3">
    <source>
        <dbReference type="Proteomes" id="UP001163096"/>
    </source>
</evidence>
<proteinExistence type="predicted"/>
<evidence type="ECO:0000313" key="2">
    <source>
        <dbReference type="EMBL" id="WAI01069.1"/>
    </source>
</evidence>
<dbReference type="InterPro" id="IPR005122">
    <property type="entry name" value="Uracil-DNA_glycosylase-like"/>
</dbReference>
<reference evidence="2" key="1">
    <citation type="submission" date="2022-11" db="EMBL/GenBank/DDBJ databases">
        <title>Complete genome sequence of Methanogenium organophilum DSM 3596.</title>
        <authorList>
            <person name="Chen S.-C."/>
            <person name="Lai S.-J."/>
            <person name="You Y.-T."/>
        </authorList>
    </citation>
    <scope>NUCLEOTIDE SEQUENCE</scope>
    <source>
        <strain evidence="2">DSM 3596</strain>
    </source>
</reference>
<keyword evidence="2" id="KW-0326">Glycosidase</keyword>
<dbReference type="AlphaFoldDB" id="A0A9X9S378"/>
<dbReference type="EC" id="3.2.2.15" evidence="2"/>
<keyword evidence="3" id="KW-1185">Reference proteome</keyword>
<accession>A0A9X9S378</accession>
<organism evidence="2 3">
    <name type="scientific">Methanogenium organophilum</name>
    <dbReference type="NCBI Taxonomy" id="2199"/>
    <lineage>
        <taxon>Archaea</taxon>
        <taxon>Methanobacteriati</taxon>
        <taxon>Methanobacteriota</taxon>
        <taxon>Stenosarchaea group</taxon>
        <taxon>Methanomicrobia</taxon>
        <taxon>Methanomicrobiales</taxon>
        <taxon>Methanomicrobiaceae</taxon>
        <taxon>Methanogenium</taxon>
    </lineage>
</organism>
<dbReference type="KEGG" id="mou:OU421_11705"/>
<dbReference type="RefSeq" id="WP_268186283.1">
    <property type="nucleotide sequence ID" value="NZ_CP113361.1"/>
</dbReference>
<dbReference type="Proteomes" id="UP001163096">
    <property type="component" value="Chromosome"/>
</dbReference>
<dbReference type="SMART" id="SM00987">
    <property type="entry name" value="UreE_C"/>
    <property type="match status" value="1"/>
</dbReference>
<keyword evidence="2" id="KW-0378">Hydrolase</keyword>
<protein>
    <submittedName>
        <fullName evidence="2">DNA-deoxyinosine glycosylase</fullName>
        <ecNumber evidence="2">3.2.2.15</ecNumber>
    </submittedName>
</protein>
<dbReference type="Gene3D" id="3.40.470.10">
    <property type="entry name" value="Uracil-DNA glycosylase-like domain"/>
    <property type="match status" value="1"/>
</dbReference>
<dbReference type="GO" id="GO:0033958">
    <property type="term" value="F:DNA-deoxyinosine glycosylase activity"/>
    <property type="evidence" value="ECO:0007669"/>
    <property type="project" value="UniProtKB-EC"/>
</dbReference>
<dbReference type="SUPFAM" id="SSF52141">
    <property type="entry name" value="Uracil-DNA glycosylase-like"/>
    <property type="match status" value="1"/>
</dbReference>
<evidence type="ECO:0000259" key="1">
    <source>
        <dbReference type="SMART" id="SM00986"/>
    </source>
</evidence>
<dbReference type="InterPro" id="IPR026353">
    <property type="entry name" value="Hypoxan-DNA_Glyclase"/>
</dbReference>
<name>A0A9X9S378_METOG</name>
<dbReference type="SMART" id="SM00986">
    <property type="entry name" value="UDG"/>
    <property type="match status" value="1"/>
</dbReference>
<dbReference type="InterPro" id="IPR036895">
    <property type="entry name" value="Uracil-DNA_glycosylase-like_sf"/>
</dbReference>
<dbReference type="GeneID" id="76835777"/>
<gene>
    <name evidence="2" type="ORF">OU421_11705</name>
</gene>
<dbReference type="Pfam" id="PF03167">
    <property type="entry name" value="UDG"/>
    <property type="match status" value="1"/>
</dbReference>